<protein>
    <recommendedName>
        <fullName evidence="2">Protein Zds1 C-terminal domain-containing protein</fullName>
    </recommendedName>
</protein>
<proteinExistence type="predicted"/>
<dbReference type="GO" id="GO:0030010">
    <property type="term" value="P:establishment of cell polarity"/>
    <property type="evidence" value="ECO:0007669"/>
    <property type="project" value="TreeGrafter"/>
</dbReference>
<feature type="domain" description="Protein Zds1 C-terminal" evidence="2">
    <location>
        <begin position="645"/>
        <end position="697"/>
    </location>
</feature>
<feature type="region of interest" description="Disordered" evidence="1">
    <location>
        <begin position="223"/>
        <end position="257"/>
    </location>
</feature>
<evidence type="ECO:0000259" key="2">
    <source>
        <dbReference type="SMART" id="SM01327"/>
    </source>
</evidence>
<dbReference type="Pfam" id="PF08632">
    <property type="entry name" value="Zds_C"/>
    <property type="match status" value="1"/>
</dbReference>
<dbReference type="OrthoDB" id="5589766at2759"/>
<sequence>MSNSIIDQVEIEDRHSKIAINELNDQKQIKRKSNAHLAAEVVQQERDAIRALKRLSMGGGSSNIDPEFEINFDNEFNENELQKKHKRRSSSSLSSGSDDFEQNLINFSNNKENEDLKQLDTEKLLWVPAKSHPSISPDKFRRHVQLTLDNFNESNNNDDHNNDNSNSSSNSNTTKKENTNNQSKNSIPSLKELTDELDRLSELAGLAATDAITLARSLSSTSISFNKDQSSTEINQDSSKNLFQEDEDSPIFDNNSLKRNKFSTYSRSTRMSKNKLKIKPLNNLEIKNDIFQDSSNNDDNQRKQQQQQNSNQENRLNSFESRGRLEEKLLDSPQQTKRTNHSRNRHAGSTLSLDYNTQDKKSQFFSEENSMTILDEKTHDNEVPLTSSSTTEEHLQPKSQHEFPKTFDKLKESNSLNDLNGEFEEDFNSKDLKNDLHEELEKDSPVKEKSRSKVLNLFRKKRISTNKDSVSRRSVSLDDSFSSKEYSKSSSPPSSASSISSSSSSSLPQRSDSPLPTKQRSSSHQYQKQQQQQQRPVLKPSNFKFSKKKEEPIPPAPTPSSRQISQSHATQSSLKQFQQQSQQPQQHQQASPNEFGLAMNTEQHRLQKESLTKKLSIENLKKSNKPNAPVQFTDSAFGFPLPPLSNSTIIMLDFRFPIHVERALYRLSHLKLANPKRPLRQQVLLSNFMYAYLNLVNHTLYLQSLDEESNSQGKIQTQSDSSQ</sequence>
<feature type="compositionally biased region" description="Low complexity" evidence="1">
    <location>
        <begin position="291"/>
        <end position="318"/>
    </location>
</feature>
<comment type="caution">
    <text evidence="3">The sequence shown here is derived from an EMBL/GenBank/DDBJ whole genome shotgun (WGS) entry which is preliminary data.</text>
</comment>
<accession>A0A9P8TIN5</accession>
<feature type="compositionally biased region" description="Polar residues" evidence="1">
    <location>
        <begin position="223"/>
        <end position="242"/>
    </location>
</feature>
<evidence type="ECO:0000313" key="3">
    <source>
        <dbReference type="EMBL" id="KAH3680224.1"/>
    </source>
</evidence>
<feature type="compositionally biased region" description="Low complexity" evidence="1">
    <location>
        <begin position="163"/>
        <end position="186"/>
    </location>
</feature>
<dbReference type="PANTHER" id="PTHR28089">
    <property type="entry name" value="PROTEIN ZDS1-RELATED"/>
    <property type="match status" value="1"/>
</dbReference>
<feature type="compositionally biased region" description="Polar residues" evidence="1">
    <location>
        <begin position="559"/>
        <end position="570"/>
    </location>
</feature>
<feature type="region of interest" description="Disordered" evidence="1">
    <location>
        <begin position="465"/>
        <end position="592"/>
    </location>
</feature>
<dbReference type="InterPro" id="IPR040206">
    <property type="entry name" value="Zds1/2"/>
</dbReference>
<dbReference type="Proteomes" id="UP000769528">
    <property type="component" value="Unassembled WGS sequence"/>
</dbReference>
<keyword evidence="4" id="KW-1185">Reference proteome</keyword>
<organism evidence="3 4">
    <name type="scientific">Wickerhamomyces mucosus</name>
    <dbReference type="NCBI Taxonomy" id="1378264"/>
    <lineage>
        <taxon>Eukaryota</taxon>
        <taxon>Fungi</taxon>
        <taxon>Dikarya</taxon>
        <taxon>Ascomycota</taxon>
        <taxon>Saccharomycotina</taxon>
        <taxon>Saccharomycetes</taxon>
        <taxon>Phaffomycetales</taxon>
        <taxon>Wickerhamomycetaceae</taxon>
        <taxon>Wickerhamomyces</taxon>
    </lineage>
</organism>
<feature type="compositionally biased region" description="Basic and acidic residues" evidence="1">
    <location>
        <begin position="391"/>
        <end position="404"/>
    </location>
</feature>
<dbReference type="AlphaFoldDB" id="A0A9P8TIN5"/>
<feature type="compositionally biased region" description="Basic and acidic residues" evidence="1">
    <location>
        <begin position="321"/>
        <end position="330"/>
    </location>
</feature>
<feature type="region of interest" description="Disordered" evidence="1">
    <location>
        <begin position="150"/>
        <end position="188"/>
    </location>
</feature>
<dbReference type="SMART" id="SM01327">
    <property type="entry name" value="Zds_C"/>
    <property type="match status" value="1"/>
</dbReference>
<dbReference type="GO" id="GO:0010971">
    <property type="term" value="P:positive regulation of G2/M transition of mitotic cell cycle"/>
    <property type="evidence" value="ECO:0007669"/>
    <property type="project" value="TreeGrafter"/>
</dbReference>
<name>A0A9P8TIN5_9ASCO</name>
<feature type="region of interest" description="Disordered" evidence="1">
    <location>
        <begin position="291"/>
        <end position="355"/>
    </location>
</feature>
<evidence type="ECO:0000313" key="4">
    <source>
        <dbReference type="Proteomes" id="UP000769528"/>
    </source>
</evidence>
<dbReference type="InterPro" id="IPR013941">
    <property type="entry name" value="ZDS1_C"/>
</dbReference>
<feature type="region of interest" description="Disordered" evidence="1">
    <location>
        <begin position="81"/>
        <end position="102"/>
    </location>
</feature>
<dbReference type="GO" id="GO:0005737">
    <property type="term" value="C:cytoplasm"/>
    <property type="evidence" value="ECO:0007669"/>
    <property type="project" value="TreeGrafter"/>
</dbReference>
<feature type="region of interest" description="Disordered" evidence="1">
    <location>
        <begin position="372"/>
        <end position="404"/>
    </location>
</feature>
<dbReference type="PANTHER" id="PTHR28089:SF1">
    <property type="entry name" value="PROTEIN ZDS1-RELATED"/>
    <property type="match status" value="1"/>
</dbReference>
<gene>
    <name evidence="3" type="ORF">WICMUC_000489</name>
</gene>
<dbReference type="EMBL" id="JAEUBF010000152">
    <property type="protein sequence ID" value="KAH3680224.1"/>
    <property type="molecule type" value="Genomic_DNA"/>
</dbReference>
<feature type="compositionally biased region" description="Low complexity" evidence="1">
    <location>
        <begin position="571"/>
        <end position="591"/>
    </location>
</feature>
<evidence type="ECO:0000256" key="1">
    <source>
        <dbReference type="SAM" id="MobiDB-lite"/>
    </source>
</evidence>
<reference evidence="3" key="2">
    <citation type="submission" date="2021-01" db="EMBL/GenBank/DDBJ databases">
        <authorList>
            <person name="Schikora-Tamarit M.A."/>
        </authorList>
    </citation>
    <scope>NUCLEOTIDE SEQUENCE</scope>
    <source>
        <strain evidence="3">CBS6341</strain>
    </source>
</reference>
<feature type="compositionally biased region" description="Low complexity" evidence="1">
    <location>
        <begin position="488"/>
        <end position="534"/>
    </location>
</feature>
<reference evidence="3" key="1">
    <citation type="journal article" date="2021" name="Open Biol.">
        <title>Shared evolutionary footprints suggest mitochondrial oxidative damage underlies multiple complex I losses in fungi.</title>
        <authorList>
            <person name="Schikora-Tamarit M.A."/>
            <person name="Marcet-Houben M."/>
            <person name="Nosek J."/>
            <person name="Gabaldon T."/>
        </authorList>
    </citation>
    <scope>NUCLEOTIDE SEQUENCE</scope>
    <source>
        <strain evidence="3">CBS6341</strain>
    </source>
</reference>